<dbReference type="AlphaFoldDB" id="A0A816GYX4"/>
<comment type="caution">
    <text evidence="1">The sequence shown here is derived from an EMBL/GenBank/DDBJ whole genome shotgun (WGS) entry which is preliminary data.</text>
</comment>
<gene>
    <name evidence="1" type="ORF">KQP761_LOCUS36306</name>
</gene>
<sequence>MNDTMVKLVTETSLYYDENVTNYVAIHPED</sequence>
<evidence type="ECO:0000313" key="2">
    <source>
        <dbReference type="Proteomes" id="UP000663834"/>
    </source>
</evidence>
<organism evidence="1 2">
    <name type="scientific">Rotaria magnacalcarata</name>
    <dbReference type="NCBI Taxonomy" id="392030"/>
    <lineage>
        <taxon>Eukaryota</taxon>
        <taxon>Metazoa</taxon>
        <taxon>Spiralia</taxon>
        <taxon>Gnathifera</taxon>
        <taxon>Rotifera</taxon>
        <taxon>Eurotatoria</taxon>
        <taxon>Bdelloidea</taxon>
        <taxon>Philodinida</taxon>
        <taxon>Philodinidae</taxon>
        <taxon>Rotaria</taxon>
    </lineage>
</organism>
<dbReference type="Proteomes" id="UP000663834">
    <property type="component" value="Unassembled WGS sequence"/>
</dbReference>
<name>A0A816GYX4_9BILA</name>
<dbReference type="EMBL" id="CAJNOW010020539">
    <property type="protein sequence ID" value="CAF1679963.1"/>
    <property type="molecule type" value="Genomic_DNA"/>
</dbReference>
<reference evidence="1" key="1">
    <citation type="submission" date="2021-02" db="EMBL/GenBank/DDBJ databases">
        <authorList>
            <person name="Nowell W R."/>
        </authorList>
    </citation>
    <scope>NUCLEOTIDE SEQUENCE</scope>
</reference>
<protein>
    <submittedName>
        <fullName evidence="1">Uncharacterized protein</fullName>
    </submittedName>
</protein>
<proteinExistence type="predicted"/>
<accession>A0A816GYX4</accession>
<feature type="non-terminal residue" evidence="1">
    <location>
        <position position="30"/>
    </location>
</feature>
<evidence type="ECO:0000313" key="1">
    <source>
        <dbReference type="EMBL" id="CAF1679963.1"/>
    </source>
</evidence>